<dbReference type="Gene3D" id="3.30.565.10">
    <property type="entry name" value="Histidine kinase-like ATPase, C-terminal domain"/>
    <property type="match status" value="1"/>
</dbReference>
<evidence type="ECO:0000256" key="5">
    <source>
        <dbReference type="ARBA" id="ARBA00022741"/>
    </source>
</evidence>
<dbReference type="RefSeq" id="WP_145723454.1">
    <property type="nucleotide sequence ID" value="NZ_BSPF01000057.1"/>
</dbReference>
<dbReference type="AlphaFoldDB" id="A0A562MBG1"/>
<evidence type="ECO:0000256" key="1">
    <source>
        <dbReference type="ARBA" id="ARBA00000085"/>
    </source>
</evidence>
<comment type="catalytic activity">
    <reaction evidence="1">
        <text>ATP + protein L-histidine = ADP + protein N-phospho-L-histidine.</text>
        <dbReference type="EC" id="2.7.13.3"/>
    </reaction>
</comment>
<dbReference type="Pfam" id="PF02518">
    <property type="entry name" value="HATPase_c"/>
    <property type="match status" value="1"/>
</dbReference>
<organism evidence="10 11">
    <name type="scientific">Mesorhizobium tianshanense</name>
    <dbReference type="NCBI Taxonomy" id="39844"/>
    <lineage>
        <taxon>Bacteria</taxon>
        <taxon>Pseudomonadati</taxon>
        <taxon>Pseudomonadota</taxon>
        <taxon>Alphaproteobacteria</taxon>
        <taxon>Hyphomicrobiales</taxon>
        <taxon>Phyllobacteriaceae</taxon>
        <taxon>Mesorhizobium</taxon>
    </lineage>
</organism>
<evidence type="ECO:0000259" key="9">
    <source>
        <dbReference type="SMART" id="SM00387"/>
    </source>
</evidence>
<dbReference type="GO" id="GO:0004673">
    <property type="term" value="F:protein histidine kinase activity"/>
    <property type="evidence" value="ECO:0007669"/>
    <property type="project" value="UniProtKB-EC"/>
</dbReference>
<accession>A0A562MBG1</accession>
<keyword evidence="7" id="KW-0067">ATP-binding</keyword>
<evidence type="ECO:0000256" key="3">
    <source>
        <dbReference type="ARBA" id="ARBA00022553"/>
    </source>
</evidence>
<dbReference type="InterPro" id="IPR011495">
    <property type="entry name" value="Sig_transdc_His_kin_sub2_dim/P"/>
</dbReference>
<evidence type="ECO:0000256" key="4">
    <source>
        <dbReference type="ARBA" id="ARBA00022679"/>
    </source>
</evidence>
<protein>
    <recommendedName>
        <fullName evidence="2">histidine kinase</fullName>
        <ecNumber evidence="2">2.7.13.3</ecNumber>
    </recommendedName>
</protein>
<keyword evidence="8" id="KW-0175">Coiled coil</keyword>
<evidence type="ECO:0000313" key="10">
    <source>
        <dbReference type="EMBL" id="TWI17220.1"/>
    </source>
</evidence>
<dbReference type="CDD" id="cd00075">
    <property type="entry name" value="HATPase"/>
    <property type="match status" value="1"/>
</dbReference>
<comment type="caution">
    <text evidence="10">The sequence shown here is derived from an EMBL/GenBank/DDBJ whole genome shotgun (WGS) entry which is preliminary data.</text>
</comment>
<dbReference type="OrthoDB" id="9767435at2"/>
<keyword evidence="3" id="KW-0597">Phosphoprotein</keyword>
<dbReference type="EMBL" id="VLKT01000111">
    <property type="protein sequence ID" value="TWI17220.1"/>
    <property type="molecule type" value="Genomic_DNA"/>
</dbReference>
<feature type="domain" description="Histidine kinase/HSP90-like ATPase" evidence="9">
    <location>
        <begin position="166"/>
        <end position="259"/>
    </location>
</feature>
<dbReference type="InterPro" id="IPR003594">
    <property type="entry name" value="HATPase_dom"/>
</dbReference>
<evidence type="ECO:0000256" key="7">
    <source>
        <dbReference type="ARBA" id="ARBA00022840"/>
    </source>
</evidence>
<dbReference type="Pfam" id="PF07568">
    <property type="entry name" value="HisKA_2"/>
    <property type="match status" value="1"/>
</dbReference>
<dbReference type="GO" id="GO:0005524">
    <property type="term" value="F:ATP binding"/>
    <property type="evidence" value="ECO:0007669"/>
    <property type="project" value="UniProtKB-KW"/>
</dbReference>
<proteinExistence type="predicted"/>
<reference evidence="10 11" key="1">
    <citation type="journal article" date="2015" name="Stand. Genomic Sci.">
        <title>Genomic Encyclopedia of Bacterial and Archaeal Type Strains, Phase III: the genomes of soil and plant-associated and newly described type strains.</title>
        <authorList>
            <person name="Whitman W.B."/>
            <person name="Woyke T."/>
            <person name="Klenk H.P."/>
            <person name="Zhou Y."/>
            <person name="Lilburn T.G."/>
            <person name="Beck B.J."/>
            <person name="De Vos P."/>
            <person name="Vandamme P."/>
            <person name="Eisen J.A."/>
            <person name="Garrity G."/>
            <person name="Hugenholtz P."/>
            <person name="Kyrpides N.C."/>
        </authorList>
    </citation>
    <scope>NUCLEOTIDE SEQUENCE [LARGE SCALE GENOMIC DNA]</scope>
    <source>
        <strain evidence="10 11">CGMCC 1.2546</strain>
    </source>
</reference>
<evidence type="ECO:0000256" key="6">
    <source>
        <dbReference type="ARBA" id="ARBA00022777"/>
    </source>
</evidence>
<dbReference type="InterPro" id="IPR036890">
    <property type="entry name" value="HATPase_C_sf"/>
</dbReference>
<dbReference type="PRINTS" id="PR00344">
    <property type="entry name" value="BCTRLSENSOR"/>
</dbReference>
<dbReference type="EC" id="2.7.13.3" evidence="2"/>
<sequence length="259" mass="28749">MIENLAKWVGSHSPAASDNVILWSAADCERERKEHERTEIRQREELARLRALLRQKEDLIEQQDLARKESEHRLLNDLQVVKSLLALQGRASGNAVVVSQLAVAASRVVTIERIHRRLHSYDGAQRIASKRYLDDLCRDFSTLFCEDQTRQQVISVEGIEAELPAVTGISLGFIVNELITNAIKYGNGRIMVSLEPHTGGGYALSVSNDGQALQEGFEPAASKGLGMKIVRSFVEKIDGELRVGLGDNGQGTRFTVLFQ</sequence>
<name>A0A562MBG1_9HYPH</name>
<evidence type="ECO:0000256" key="8">
    <source>
        <dbReference type="SAM" id="Coils"/>
    </source>
</evidence>
<evidence type="ECO:0000313" key="11">
    <source>
        <dbReference type="Proteomes" id="UP000317122"/>
    </source>
</evidence>
<dbReference type="PANTHER" id="PTHR41523">
    <property type="entry name" value="TWO-COMPONENT SYSTEM SENSOR PROTEIN"/>
    <property type="match status" value="1"/>
</dbReference>
<dbReference type="SUPFAM" id="SSF55874">
    <property type="entry name" value="ATPase domain of HSP90 chaperone/DNA topoisomerase II/histidine kinase"/>
    <property type="match status" value="1"/>
</dbReference>
<keyword evidence="6 10" id="KW-0418">Kinase</keyword>
<evidence type="ECO:0000256" key="2">
    <source>
        <dbReference type="ARBA" id="ARBA00012438"/>
    </source>
</evidence>
<dbReference type="Proteomes" id="UP000317122">
    <property type="component" value="Unassembled WGS sequence"/>
</dbReference>
<gene>
    <name evidence="10" type="ORF">IQ26_07571</name>
</gene>
<keyword evidence="4" id="KW-0808">Transferase</keyword>
<dbReference type="InterPro" id="IPR004358">
    <property type="entry name" value="Sig_transdc_His_kin-like_C"/>
</dbReference>
<dbReference type="SMART" id="SM00387">
    <property type="entry name" value="HATPase_c"/>
    <property type="match status" value="1"/>
</dbReference>
<keyword evidence="5" id="KW-0547">Nucleotide-binding</keyword>
<dbReference type="PANTHER" id="PTHR41523:SF8">
    <property type="entry name" value="ETHYLENE RESPONSE SENSOR PROTEIN"/>
    <property type="match status" value="1"/>
</dbReference>
<keyword evidence="11" id="KW-1185">Reference proteome</keyword>
<feature type="coiled-coil region" evidence="8">
    <location>
        <begin position="25"/>
        <end position="69"/>
    </location>
</feature>